<name>C3X455_9BURK</name>
<dbReference type="EMBL" id="ACDP02000008">
    <property type="protein sequence ID" value="EEO27991.2"/>
    <property type="molecule type" value="Genomic_DNA"/>
</dbReference>
<evidence type="ECO:0000313" key="2">
    <source>
        <dbReference type="Proteomes" id="UP000003973"/>
    </source>
</evidence>
<accession>C3X455</accession>
<dbReference type="RefSeq" id="WP_020994908.1">
    <property type="nucleotide sequence ID" value="NZ_CABMNL010000001.1"/>
</dbReference>
<reference evidence="1" key="1">
    <citation type="submission" date="2011-10" db="EMBL/GenBank/DDBJ databases">
        <title>The Genome Sequence of Oxalobacter formigenes HOxBLS.</title>
        <authorList>
            <consortium name="The Broad Institute Genome Sequencing Platform"/>
            <person name="Earl A."/>
            <person name="Ward D."/>
            <person name="Feldgarden M."/>
            <person name="Gevers D."/>
            <person name="Allison M.J."/>
            <person name="Humphrey S."/>
            <person name="Young S.K."/>
            <person name="Zeng Q."/>
            <person name="Gargeya S."/>
            <person name="Fitzgerald M."/>
            <person name="Haas B."/>
            <person name="Abouelleil A."/>
            <person name="Alvarado L."/>
            <person name="Arachchi H.M."/>
            <person name="Berlin A."/>
            <person name="Brown A."/>
            <person name="Chapman S.B."/>
            <person name="Chen Z."/>
            <person name="Dunbar C."/>
            <person name="Freedman E."/>
            <person name="Gearin G."/>
            <person name="Goldberg J."/>
            <person name="Griggs A."/>
            <person name="Gujja S."/>
            <person name="Heiman D."/>
            <person name="Howarth C."/>
            <person name="Larson L."/>
            <person name="Lui A."/>
            <person name="MacDonald P.J.P."/>
            <person name="Montmayeur A."/>
            <person name="Murphy C."/>
            <person name="Neiman D."/>
            <person name="Pearson M."/>
            <person name="Priest M."/>
            <person name="Roberts A."/>
            <person name="Saif S."/>
            <person name="Shea T."/>
            <person name="Shenoy N."/>
            <person name="Sisk P."/>
            <person name="Stolte C."/>
            <person name="Sykes S."/>
            <person name="Wortman J."/>
            <person name="Nusbaum C."/>
            <person name="Birren B."/>
        </authorList>
    </citation>
    <scope>NUCLEOTIDE SEQUENCE [LARGE SCALE GENOMIC DNA]</scope>
    <source>
        <strain evidence="1">HOxBLS</strain>
    </source>
</reference>
<proteinExistence type="predicted"/>
<evidence type="ECO:0000313" key="1">
    <source>
        <dbReference type="EMBL" id="EEO27991.2"/>
    </source>
</evidence>
<sequence length="275" mass="32538">MNHLTREPVAVRDHTAFCRRPGVRKKDLGETTRPTGAQMTRFRIDAGAYRVRGRRGKSLYLPEIKVEEACSSGHNESFYLPKGWYSSGQMCIGGFFGDFMPVPGEREIRYYISREISEQGRQAEREHCEDIVHAYEITLLAAEQVIRCAKTFFERRRIPVTFEAAMRQVYEKLVREAPHEKIRRIFRECINPKTGEVRSLFGTRMRELYLATADRTLKRDEEQWHTFRYDETEYRPRWYEFGYKTDRYDYRMMKQPLKRESGMPSPSTASLITLD</sequence>
<protein>
    <submittedName>
        <fullName evidence="1">Uncharacterized protein</fullName>
    </submittedName>
</protein>
<comment type="caution">
    <text evidence="1">The sequence shown here is derived from an EMBL/GenBank/DDBJ whole genome shotgun (WGS) entry which is preliminary data.</text>
</comment>
<dbReference type="Proteomes" id="UP000003973">
    <property type="component" value="Unassembled WGS sequence"/>
</dbReference>
<organism evidence="1 2">
    <name type="scientific">Oxalobacter paraformigenes</name>
    <dbReference type="NCBI Taxonomy" id="556268"/>
    <lineage>
        <taxon>Bacteria</taxon>
        <taxon>Pseudomonadati</taxon>
        <taxon>Pseudomonadota</taxon>
        <taxon>Betaproteobacteria</taxon>
        <taxon>Burkholderiales</taxon>
        <taxon>Oxalobacteraceae</taxon>
        <taxon>Oxalobacter</taxon>
    </lineage>
</organism>
<gene>
    <name evidence="1" type="ORF">OFAG_01144</name>
</gene>
<dbReference type="AlphaFoldDB" id="C3X455"/>
<keyword evidence="2" id="KW-1185">Reference proteome</keyword>
<dbReference type="HOGENOM" id="CLU_1011359_0_0_4"/>